<organism evidence="4 5">
    <name type="scientific">Aspergillus lucknowensis</name>
    <dbReference type="NCBI Taxonomy" id="176173"/>
    <lineage>
        <taxon>Eukaryota</taxon>
        <taxon>Fungi</taxon>
        <taxon>Dikarya</taxon>
        <taxon>Ascomycota</taxon>
        <taxon>Pezizomycotina</taxon>
        <taxon>Eurotiomycetes</taxon>
        <taxon>Eurotiomycetidae</taxon>
        <taxon>Eurotiales</taxon>
        <taxon>Aspergillaceae</taxon>
        <taxon>Aspergillus</taxon>
        <taxon>Aspergillus subgen. Nidulantes</taxon>
    </lineage>
</organism>
<keyword evidence="1" id="KW-0862">Zinc</keyword>
<comment type="caution">
    <text evidence="4">The sequence shown here is derived from an EMBL/GenBank/DDBJ whole genome shotgun (WGS) entry which is preliminary data.</text>
</comment>
<keyword evidence="5" id="KW-1185">Reference proteome</keyword>
<accession>A0ABR4LMP9</accession>
<reference evidence="4 5" key="1">
    <citation type="submission" date="2024-07" db="EMBL/GenBank/DDBJ databases">
        <title>Section-level genome sequencing and comparative genomics of Aspergillus sections Usti and Cavernicolus.</title>
        <authorList>
            <consortium name="Lawrence Berkeley National Laboratory"/>
            <person name="Nybo J.L."/>
            <person name="Vesth T.C."/>
            <person name="Theobald S."/>
            <person name="Frisvad J.C."/>
            <person name="Larsen T.O."/>
            <person name="Kjaerboelling I."/>
            <person name="Rothschild-Mancinelli K."/>
            <person name="Lyhne E.K."/>
            <person name="Kogle M.E."/>
            <person name="Barry K."/>
            <person name="Clum A."/>
            <person name="Na H."/>
            <person name="Ledsgaard L."/>
            <person name="Lin J."/>
            <person name="Lipzen A."/>
            <person name="Kuo A."/>
            <person name="Riley R."/>
            <person name="Mondo S."/>
            <person name="Labutti K."/>
            <person name="Haridas S."/>
            <person name="Pangalinan J."/>
            <person name="Salamov A.A."/>
            <person name="Simmons B.A."/>
            <person name="Magnuson J.K."/>
            <person name="Chen J."/>
            <person name="Drula E."/>
            <person name="Henrissat B."/>
            <person name="Wiebenga A."/>
            <person name="Lubbers R.J."/>
            <person name="Gomes A.C."/>
            <person name="Macurrencykelacurrency M.R."/>
            <person name="Stajich J."/>
            <person name="Grigoriev I.V."/>
            <person name="Mortensen U.H."/>
            <person name="De Vries R.P."/>
            <person name="Baker S.E."/>
            <person name="Andersen M.R."/>
        </authorList>
    </citation>
    <scope>NUCLEOTIDE SEQUENCE [LARGE SCALE GENOMIC DNA]</scope>
    <source>
        <strain evidence="4 5">CBS 449.75</strain>
    </source>
</reference>
<evidence type="ECO:0000313" key="4">
    <source>
        <dbReference type="EMBL" id="KAL2865706.1"/>
    </source>
</evidence>
<name>A0ABR4LMP9_9EURO</name>
<dbReference type="EMBL" id="JBFXLQ010000030">
    <property type="protein sequence ID" value="KAL2865706.1"/>
    <property type="molecule type" value="Genomic_DNA"/>
</dbReference>
<keyword evidence="1" id="KW-0863">Zinc-finger</keyword>
<dbReference type="Gene3D" id="3.30.160.60">
    <property type="entry name" value="Classic Zinc Finger"/>
    <property type="match status" value="1"/>
</dbReference>
<dbReference type="RefSeq" id="XP_070884685.1">
    <property type="nucleotide sequence ID" value="XM_071025107.1"/>
</dbReference>
<evidence type="ECO:0000313" key="5">
    <source>
        <dbReference type="Proteomes" id="UP001610432"/>
    </source>
</evidence>
<evidence type="ECO:0000256" key="1">
    <source>
        <dbReference type="PROSITE-ProRule" id="PRU00042"/>
    </source>
</evidence>
<dbReference type="Proteomes" id="UP001610432">
    <property type="component" value="Unassembled WGS sequence"/>
</dbReference>
<feature type="domain" description="C2H2-type" evidence="3">
    <location>
        <begin position="236"/>
        <end position="264"/>
    </location>
</feature>
<feature type="region of interest" description="Disordered" evidence="2">
    <location>
        <begin position="402"/>
        <end position="431"/>
    </location>
</feature>
<dbReference type="SMART" id="SM00355">
    <property type="entry name" value="ZnF_C2H2"/>
    <property type="match status" value="3"/>
</dbReference>
<feature type="compositionally biased region" description="Basic and acidic residues" evidence="2">
    <location>
        <begin position="407"/>
        <end position="431"/>
    </location>
</feature>
<dbReference type="GeneID" id="98140179"/>
<feature type="compositionally biased region" description="Basic and acidic residues" evidence="2">
    <location>
        <begin position="261"/>
        <end position="271"/>
    </location>
</feature>
<keyword evidence="1" id="KW-0479">Metal-binding</keyword>
<evidence type="ECO:0000259" key="3">
    <source>
        <dbReference type="PROSITE" id="PS50157"/>
    </source>
</evidence>
<evidence type="ECO:0000256" key="2">
    <source>
        <dbReference type="SAM" id="MobiDB-lite"/>
    </source>
</evidence>
<dbReference type="PROSITE" id="PS50157">
    <property type="entry name" value="ZINC_FINGER_C2H2_2"/>
    <property type="match status" value="1"/>
</dbReference>
<feature type="region of interest" description="Disordered" evidence="2">
    <location>
        <begin position="261"/>
        <end position="297"/>
    </location>
</feature>
<sequence>MEDEQQYIVLFIARASSTQGGARAETKEILSKSLEYTRDAYVHHYGPLNPVDQVPFLTFVQSSNKAFRPDGDALRTIQAVLNRGRETKRPVMLVVNGWDGLSTNSVAISNLFAPYVNEVRIMMRMFVDNPRIFRQVSVKHAVEVLRGEVEGELEDLELPYHTKEILAKIQAISAIKMMMALDFQVLRSETANRNRIPDTNVGKWVCNEPGCDYRAENTKQLCGHKHKSHPDGNAKFVCPHCKFSFTREDHMKRHVNEATCKENPNHVDKPVTKRAPRNSRPAPARLEKAVSSDGSYPSYHEIQQNTQRFPRVNHAAPFDERTVYKDELFCRFPGCVHPTRFSCPAKLRTHYETIHKFQYPSQAPGLPNKAKRRWEEDGLDYLARCAHFGCDRVDLVGEQPMRSRKRVANEENSVKKEDSADKTDIRSFFKA</sequence>
<dbReference type="InterPro" id="IPR013087">
    <property type="entry name" value="Znf_C2H2_type"/>
</dbReference>
<proteinExistence type="predicted"/>
<gene>
    <name evidence="4" type="ORF">BJX67DRAFT_173030</name>
</gene>
<protein>
    <recommendedName>
        <fullName evidence="3">C2H2-type domain-containing protein</fullName>
    </recommendedName>
</protein>